<dbReference type="PANTHER" id="PTHR12607:SF12">
    <property type="entry name" value="APC-LIKE, ISOFORM A-RELATED"/>
    <property type="match status" value="1"/>
</dbReference>
<dbReference type="GO" id="GO:0001708">
    <property type="term" value="P:cell fate specification"/>
    <property type="evidence" value="ECO:0007669"/>
    <property type="project" value="TreeGrafter"/>
</dbReference>
<sequence>MRSHGCIPLLIQLIHPIGEDTRYHDEDRVDCFADNLDSDRENNGDFDYDDNDGCNGFHFGSRSRNPGEENLKELEIRNKASIALRNIVKYSEDTKAGKKEIKVLQLLEEIRGFCDKFKRGKGDLSISMDHPSEATSHLMKISFDEEHRVAICLLGGLHAIAELIFFDTKYHGNTTSPQCITVRRYAFMALTNLTFGDGTNKSILCSNKLFIRSLIEQLYSPSEELRQVTASVLRNLSWKADDQGKDTLREMGAVRMLMRAALEARKESTLKSILTALWNLSAHSTTNKAEICAVEGALKFLVSTLNYQSPNNTMVIIENGGGILRNVSSYIARHEHLRTILREFDTLFILLEQLKSPSLTIVSNACATLWNLSARCLQDQLKLVELGAIPMLRNLVNSKHKMISMGSAAALKNLSSVKNFEGRSLNRLTYTCSRPTNKTTEFKSPCNLIELPSINSKKVKSEIIEEENEEILKKEETVTKSSDDNELITNPAQNISIISQNQSISFGDNCITSTDVTPLMFSRTSSLGSISGLEAKSNATSQSSVRSEFSKIASGPVSPTDLPDSPTQTESLTCLLNGYPDDKIQTNVQSFQPFDLKAVEKIHCFGTKSSEEHLKSNQEKISELISTQINESICTKVEKATQIINQVQEACNRGIAENNMDSMKGSNSNDILSQPIAHESISLYSLESSDINSIKPPSCIDEASLSLESSNFQSIKTTTLRANRSKSTHEVQNENSNTGHSTSVPTTPVKKASSNGNFSSKTFVVRKRVGNIPGGTSENDNCSNINTINASGIKNRSVSTNKMCNSASIHNIDKMNGNFQSSVLSGHNNSSTISSLNKKTPVQSKIASLWKRSHPEKENVTTQGYVPPKGDNSSNLVKSNKGTGTGKTIPTSSTTITSPSNSTANNSSPATVTLTRSSTYEKLPSSPSEAIKMQSNLPASRKETKEMPSRVPLTKNRIRPAQDQITATLKQSKIVRLEKRKASLVN</sequence>
<feature type="region of interest" description="Disordered" evidence="3">
    <location>
        <begin position="851"/>
        <end position="950"/>
    </location>
</feature>
<dbReference type="GO" id="GO:0008013">
    <property type="term" value="F:beta-catenin binding"/>
    <property type="evidence" value="ECO:0007669"/>
    <property type="project" value="InterPro"/>
</dbReference>
<dbReference type="GO" id="GO:0030877">
    <property type="term" value="C:beta-catenin destruction complex"/>
    <property type="evidence" value="ECO:0007669"/>
    <property type="project" value="TreeGrafter"/>
</dbReference>
<reference evidence="4" key="2">
    <citation type="submission" date="2015-06" db="UniProtKB">
        <authorList>
            <consortium name="EnsemblMetazoa"/>
        </authorList>
    </citation>
    <scope>IDENTIFICATION</scope>
</reference>
<comment type="similarity">
    <text evidence="1">Belongs to the adenomatous polyposis coli (APC) family.</text>
</comment>
<dbReference type="SMART" id="SM00185">
    <property type="entry name" value="ARM"/>
    <property type="match status" value="6"/>
</dbReference>
<dbReference type="InterPro" id="IPR000225">
    <property type="entry name" value="Armadillo"/>
</dbReference>
<evidence type="ECO:0000256" key="2">
    <source>
        <dbReference type="ARBA" id="ARBA00022687"/>
    </source>
</evidence>
<dbReference type="GO" id="GO:0005881">
    <property type="term" value="C:cytoplasmic microtubule"/>
    <property type="evidence" value="ECO:0007669"/>
    <property type="project" value="TreeGrafter"/>
</dbReference>
<dbReference type="SUPFAM" id="SSF48371">
    <property type="entry name" value="ARM repeat"/>
    <property type="match status" value="1"/>
</dbReference>
<dbReference type="EMBL" id="CAEY01000239">
    <property type="status" value="NOT_ANNOTATED_CDS"/>
    <property type="molecule type" value="Genomic_DNA"/>
</dbReference>
<keyword evidence="2" id="KW-0879">Wnt signaling pathway</keyword>
<dbReference type="EnsemblMetazoa" id="tetur15g00770.1">
    <property type="protein sequence ID" value="tetur15g00770.1"/>
    <property type="gene ID" value="tetur15g00770"/>
</dbReference>
<gene>
    <name evidence="4" type="primary">107365526</name>
</gene>
<feature type="compositionally biased region" description="Polar residues" evidence="3">
    <location>
        <begin position="733"/>
        <end position="758"/>
    </location>
</feature>
<dbReference type="InterPro" id="IPR026818">
    <property type="entry name" value="Apc_fam"/>
</dbReference>
<dbReference type="HOGENOM" id="CLU_302544_0_0_1"/>
<dbReference type="GO" id="GO:0007026">
    <property type="term" value="P:negative regulation of microtubule depolymerization"/>
    <property type="evidence" value="ECO:0007669"/>
    <property type="project" value="TreeGrafter"/>
</dbReference>
<evidence type="ECO:0000256" key="1">
    <source>
        <dbReference type="ARBA" id="ARBA00009051"/>
    </source>
</evidence>
<keyword evidence="5" id="KW-1185">Reference proteome</keyword>
<feature type="compositionally biased region" description="Low complexity" evidence="3">
    <location>
        <begin position="886"/>
        <end position="911"/>
    </location>
</feature>
<dbReference type="Proteomes" id="UP000015104">
    <property type="component" value="Unassembled WGS sequence"/>
</dbReference>
<dbReference type="eggNOG" id="KOG2122">
    <property type="taxonomic scope" value="Eukaryota"/>
</dbReference>
<dbReference type="GO" id="GO:0045295">
    <property type="term" value="F:gamma-catenin binding"/>
    <property type="evidence" value="ECO:0007669"/>
    <property type="project" value="TreeGrafter"/>
</dbReference>
<dbReference type="InterPro" id="IPR011989">
    <property type="entry name" value="ARM-like"/>
</dbReference>
<evidence type="ECO:0008006" key="6">
    <source>
        <dbReference type="Google" id="ProtNLM"/>
    </source>
</evidence>
<dbReference type="Pfam" id="PF18797">
    <property type="entry name" value="APC_rep"/>
    <property type="match status" value="1"/>
</dbReference>
<dbReference type="GO" id="GO:0090090">
    <property type="term" value="P:negative regulation of canonical Wnt signaling pathway"/>
    <property type="evidence" value="ECO:0007669"/>
    <property type="project" value="TreeGrafter"/>
</dbReference>
<protein>
    <recommendedName>
        <fullName evidence="6">Adenomatous polyposis coli protein</fullName>
    </recommendedName>
</protein>
<dbReference type="GO" id="GO:0008017">
    <property type="term" value="F:microtubule binding"/>
    <property type="evidence" value="ECO:0007669"/>
    <property type="project" value="TreeGrafter"/>
</dbReference>
<evidence type="ECO:0000313" key="4">
    <source>
        <dbReference type="EnsemblMetazoa" id="tetur15g00770.1"/>
    </source>
</evidence>
<organism evidence="4 5">
    <name type="scientific">Tetranychus urticae</name>
    <name type="common">Two-spotted spider mite</name>
    <dbReference type="NCBI Taxonomy" id="32264"/>
    <lineage>
        <taxon>Eukaryota</taxon>
        <taxon>Metazoa</taxon>
        <taxon>Ecdysozoa</taxon>
        <taxon>Arthropoda</taxon>
        <taxon>Chelicerata</taxon>
        <taxon>Arachnida</taxon>
        <taxon>Acari</taxon>
        <taxon>Acariformes</taxon>
        <taxon>Trombidiformes</taxon>
        <taxon>Prostigmata</taxon>
        <taxon>Eleutherengona</taxon>
        <taxon>Raphignathae</taxon>
        <taxon>Tetranychoidea</taxon>
        <taxon>Tetranychidae</taxon>
        <taxon>Tetranychus</taxon>
    </lineage>
</organism>
<dbReference type="GO" id="GO:0007389">
    <property type="term" value="P:pattern specification process"/>
    <property type="evidence" value="ECO:0007669"/>
    <property type="project" value="TreeGrafter"/>
</dbReference>
<accession>T1KM89</accession>
<evidence type="ECO:0000256" key="3">
    <source>
        <dbReference type="SAM" id="MobiDB-lite"/>
    </source>
</evidence>
<dbReference type="Gene3D" id="1.25.10.10">
    <property type="entry name" value="Leucine-rich Repeat Variant"/>
    <property type="match status" value="1"/>
</dbReference>
<dbReference type="FunFam" id="1.25.10.10:FF:001248">
    <property type="entry name" value="Adenomatous polyposis coli protein, putative"/>
    <property type="match status" value="1"/>
</dbReference>
<dbReference type="Pfam" id="PF00514">
    <property type="entry name" value="Arm"/>
    <property type="match status" value="2"/>
</dbReference>
<dbReference type="GO" id="GO:0016477">
    <property type="term" value="P:cell migration"/>
    <property type="evidence" value="ECO:0007669"/>
    <property type="project" value="TreeGrafter"/>
</dbReference>
<dbReference type="KEGG" id="tut:107365526"/>
<feature type="compositionally biased region" description="Polar residues" evidence="3">
    <location>
        <begin position="912"/>
        <end position="938"/>
    </location>
</feature>
<proteinExistence type="inferred from homology"/>
<dbReference type="GO" id="GO:0007399">
    <property type="term" value="P:nervous system development"/>
    <property type="evidence" value="ECO:0007669"/>
    <property type="project" value="TreeGrafter"/>
</dbReference>
<name>T1KM89_TETUR</name>
<dbReference type="STRING" id="32264.T1KM89"/>
<reference evidence="5" key="1">
    <citation type="submission" date="2011-08" db="EMBL/GenBank/DDBJ databases">
        <authorList>
            <person name="Rombauts S."/>
        </authorList>
    </citation>
    <scope>NUCLEOTIDE SEQUENCE</scope>
    <source>
        <strain evidence="5">London</strain>
    </source>
</reference>
<feature type="region of interest" description="Disordered" evidence="3">
    <location>
        <begin position="719"/>
        <end position="758"/>
    </location>
</feature>
<dbReference type="AlphaFoldDB" id="T1KM89"/>
<dbReference type="OrthoDB" id="5918429at2759"/>
<dbReference type="InterPro" id="IPR016024">
    <property type="entry name" value="ARM-type_fold"/>
</dbReference>
<feature type="compositionally biased region" description="Polar residues" evidence="3">
    <location>
        <begin position="871"/>
        <end position="880"/>
    </location>
</feature>
<evidence type="ECO:0000313" key="5">
    <source>
        <dbReference type="Proteomes" id="UP000015104"/>
    </source>
</evidence>
<dbReference type="GO" id="GO:0016342">
    <property type="term" value="C:catenin complex"/>
    <property type="evidence" value="ECO:0007669"/>
    <property type="project" value="TreeGrafter"/>
</dbReference>
<dbReference type="InterPro" id="IPR041257">
    <property type="entry name" value="APC_rep"/>
</dbReference>
<dbReference type="GO" id="GO:0016055">
    <property type="term" value="P:Wnt signaling pathway"/>
    <property type="evidence" value="ECO:0007669"/>
    <property type="project" value="UniProtKB-KW"/>
</dbReference>
<feature type="region of interest" description="Disordered" evidence="3">
    <location>
        <begin position="544"/>
        <end position="568"/>
    </location>
</feature>
<dbReference type="PANTHER" id="PTHR12607">
    <property type="entry name" value="ADENOMATOUS POLYPOSIS COLI PROTEIN FAMILY"/>
    <property type="match status" value="1"/>
</dbReference>